<dbReference type="Pfam" id="PF00903">
    <property type="entry name" value="Glyoxalase"/>
    <property type="match status" value="1"/>
</dbReference>
<keyword evidence="3" id="KW-1185">Reference proteome</keyword>
<organism evidence="2 3">
    <name type="scientific">Pseudonocardia ammonioxydans</name>
    <dbReference type="NCBI Taxonomy" id="260086"/>
    <lineage>
        <taxon>Bacteria</taxon>
        <taxon>Bacillati</taxon>
        <taxon>Actinomycetota</taxon>
        <taxon>Actinomycetes</taxon>
        <taxon>Pseudonocardiales</taxon>
        <taxon>Pseudonocardiaceae</taxon>
        <taxon>Pseudonocardia</taxon>
    </lineage>
</organism>
<dbReference type="InterPro" id="IPR037523">
    <property type="entry name" value="VOC_core"/>
</dbReference>
<dbReference type="Gene3D" id="3.30.720.110">
    <property type="match status" value="1"/>
</dbReference>
<proteinExistence type="predicted"/>
<evidence type="ECO:0000313" key="2">
    <source>
        <dbReference type="EMBL" id="SFM70333.1"/>
    </source>
</evidence>
<protein>
    <submittedName>
        <fullName evidence="2">Uncharacterized conserved protein PhnB, glyoxalase superfamily</fullName>
    </submittedName>
</protein>
<dbReference type="RefSeq" id="WP_093336733.1">
    <property type="nucleotide sequence ID" value="NZ_FOUY01000002.1"/>
</dbReference>
<dbReference type="EMBL" id="FOUY01000002">
    <property type="protein sequence ID" value="SFM70333.1"/>
    <property type="molecule type" value="Genomic_DNA"/>
</dbReference>
<accession>A0A1I4T168</accession>
<dbReference type="SUPFAM" id="SSF54593">
    <property type="entry name" value="Glyoxalase/Bleomycin resistance protein/Dihydroxybiphenyl dioxygenase"/>
    <property type="match status" value="1"/>
</dbReference>
<evidence type="ECO:0000259" key="1">
    <source>
        <dbReference type="PROSITE" id="PS51819"/>
    </source>
</evidence>
<sequence>MSIHPTLRYDDPRAAIDFLVTALGFRELAAHSDGNGTIVHAELAWEDRGERGVLALGARTGGDPFDTGRAVTYLTCDDPDALHERAVAAGATVVMGLTDQDYGSREFAVADREGNVWSLGTYRMGAG</sequence>
<dbReference type="Proteomes" id="UP000199614">
    <property type="component" value="Unassembled WGS sequence"/>
</dbReference>
<evidence type="ECO:0000313" key="3">
    <source>
        <dbReference type="Proteomes" id="UP000199614"/>
    </source>
</evidence>
<dbReference type="Gene3D" id="3.30.720.120">
    <property type="match status" value="1"/>
</dbReference>
<dbReference type="PROSITE" id="PS51819">
    <property type="entry name" value="VOC"/>
    <property type="match status" value="1"/>
</dbReference>
<feature type="domain" description="VOC" evidence="1">
    <location>
        <begin position="1"/>
        <end position="122"/>
    </location>
</feature>
<dbReference type="InterPro" id="IPR029068">
    <property type="entry name" value="Glyas_Bleomycin-R_OHBP_Dase"/>
</dbReference>
<name>A0A1I4T168_PSUAM</name>
<dbReference type="InterPro" id="IPR004360">
    <property type="entry name" value="Glyas_Fos-R_dOase_dom"/>
</dbReference>
<dbReference type="AlphaFoldDB" id="A0A1I4T168"/>
<reference evidence="2 3" key="1">
    <citation type="submission" date="2016-10" db="EMBL/GenBank/DDBJ databases">
        <authorList>
            <person name="de Groot N.N."/>
        </authorList>
    </citation>
    <scope>NUCLEOTIDE SEQUENCE [LARGE SCALE GENOMIC DNA]</scope>
    <source>
        <strain evidence="2 3">CGMCC 4.1877</strain>
    </source>
</reference>
<dbReference type="PANTHER" id="PTHR34109:SF1">
    <property type="entry name" value="VOC DOMAIN-CONTAINING PROTEIN"/>
    <property type="match status" value="1"/>
</dbReference>
<dbReference type="STRING" id="260086.SAMN05216207_100237"/>
<gene>
    <name evidence="2" type="ORF">SAMN05216207_100237</name>
</gene>
<dbReference type="PANTHER" id="PTHR34109">
    <property type="entry name" value="BNAUNNG04460D PROTEIN-RELATED"/>
    <property type="match status" value="1"/>
</dbReference>
<dbReference type="OrthoDB" id="9806868at2"/>